<feature type="binding site" description="axial binding residue" evidence="12">
    <location>
        <position position="338"/>
    </location>
    <ligand>
        <name>heme</name>
        <dbReference type="ChEBI" id="CHEBI:30413"/>
    </ligand>
    <ligandPart>
        <name>Fe</name>
        <dbReference type="ChEBI" id="CHEBI:18248"/>
    </ligandPart>
</feature>
<dbReference type="InterPro" id="IPR002226">
    <property type="entry name" value="Catalase_haem_BS"/>
</dbReference>
<evidence type="ECO:0000256" key="7">
    <source>
        <dbReference type="ARBA" id="ARBA00023002"/>
    </source>
</evidence>
<sequence>MPDKKIMTTGFGAPIGDDQNTATAGTRGPALMQDVHLLEKMAHFDRERIPERVVHAKGAGAYGYFEVTADVTRYTKAAFLSQVGKRTEVFARFSTVGGERGSADSARDPRGFALKFYTEEGNYDMVGNNTPVFFIRDPLKFPDFIHTQKRNPRTNLKDADMFWDFLSLTPESLHQVTVLFSDRGTPATYRNMNGYSSHTYKWYNAAGDYFWVKYHFKTDQGIRNLTRQESEHLAGASPDHATEDLFNAIASGNPPSWTLEMQIMTPEQAEDYRFDIFDVTKVWPHGDVPPIKIGKLVLDRNPVNYFAEVEQAAFNPSNLVPGIAASPDKMLQGRLFSYHDTHLHRLGPNYQLIPVNAPKAAKAQNYQRDGFMRVDDGGGSGPNYWPNSFGGPAPDAAALEPDYPVHGEAGRHAYAHPNDDHSQPGELYRKAMNDMDREHLVGNIVEHLKNAVPRIQKRQCALFYKADAEWGGRVATGLGLDLAEVQKLADMTKEERAAATAV</sequence>
<evidence type="ECO:0000256" key="12">
    <source>
        <dbReference type="PIRSR" id="PIRSR038928-2"/>
    </source>
</evidence>
<dbReference type="Pfam" id="PF06628">
    <property type="entry name" value="Catalase-rel"/>
    <property type="match status" value="1"/>
</dbReference>
<evidence type="ECO:0000256" key="3">
    <source>
        <dbReference type="ARBA" id="ARBA00012314"/>
    </source>
</evidence>
<dbReference type="STRING" id="596151.DesfrDRAFT_0904"/>
<feature type="domain" description="Catalase core" evidence="15">
    <location>
        <begin position="8"/>
        <end position="393"/>
    </location>
</feature>
<evidence type="ECO:0000256" key="8">
    <source>
        <dbReference type="ARBA" id="ARBA00023004"/>
    </source>
</evidence>
<dbReference type="GO" id="GO:0005737">
    <property type="term" value="C:cytoplasm"/>
    <property type="evidence" value="ECO:0007669"/>
    <property type="project" value="TreeGrafter"/>
</dbReference>
<evidence type="ECO:0000313" key="16">
    <source>
        <dbReference type="EMBL" id="EFL52415.1"/>
    </source>
</evidence>
<keyword evidence="5 12" id="KW-0349">Heme</keyword>
<dbReference type="InterPro" id="IPR010582">
    <property type="entry name" value="Catalase_immune_responsive"/>
</dbReference>
<dbReference type="Gene3D" id="2.40.180.10">
    <property type="entry name" value="Catalase core domain"/>
    <property type="match status" value="1"/>
</dbReference>
<dbReference type="Pfam" id="PF00199">
    <property type="entry name" value="Catalase"/>
    <property type="match status" value="1"/>
</dbReference>
<evidence type="ECO:0000256" key="5">
    <source>
        <dbReference type="ARBA" id="ARBA00022617"/>
    </source>
</evidence>
<feature type="active site" evidence="11">
    <location>
        <position position="128"/>
    </location>
</feature>
<dbReference type="eggNOG" id="COG0753">
    <property type="taxonomic scope" value="Bacteria"/>
</dbReference>
<dbReference type="EC" id="1.11.1.6" evidence="3 13"/>
<comment type="catalytic activity">
    <reaction evidence="10 13">
        <text>2 H2O2 = O2 + 2 H2O</text>
        <dbReference type="Rhea" id="RHEA:20309"/>
        <dbReference type="ChEBI" id="CHEBI:15377"/>
        <dbReference type="ChEBI" id="CHEBI:15379"/>
        <dbReference type="ChEBI" id="CHEBI:16240"/>
        <dbReference type="EC" id="1.11.1.6"/>
    </reaction>
</comment>
<keyword evidence="9 13" id="KW-0376">Hydrogen peroxide</keyword>
<dbReference type="InterPro" id="IPR011614">
    <property type="entry name" value="Catalase_core"/>
</dbReference>
<proteinExistence type="inferred from homology"/>
<name>E1JTF5_SOLFR</name>
<dbReference type="InterPro" id="IPR024711">
    <property type="entry name" value="Catalase_clade1/3"/>
</dbReference>
<dbReference type="GO" id="GO:0020037">
    <property type="term" value="F:heme binding"/>
    <property type="evidence" value="ECO:0007669"/>
    <property type="project" value="InterPro"/>
</dbReference>
<evidence type="ECO:0000256" key="4">
    <source>
        <dbReference type="ARBA" id="ARBA00022559"/>
    </source>
</evidence>
<evidence type="ECO:0000256" key="2">
    <source>
        <dbReference type="ARBA" id="ARBA00005329"/>
    </source>
</evidence>
<evidence type="ECO:0000256" key="9">
    <source>
        <dbReference type="ARBA" id="ARBA00023324"/>
    </source>
</evidence>
<dbReference type="PANTHER" id="PTHR11465:SF9">
    <property type="entry name" value="CATALASE"/>
    <property type="match status" value="1"/>
</dbReference>
<dbReference type="Proteomes" id="UP000006250">
    <property type="component" value="Unassembled WGS sequence"/>
</dbReference>
<dbReference type="AlphaFoldDB" id="E1JTF5"/>
<evidence type="ECO:0000256" key="11">
    <source>
        <dbReference type="PIRSR" id="PIRSR038928-1"/>
    </source>
</evidence>
<dbReference type="PROSITE" id="PS00437">
    <property type="entry name" value="CATALASE_1"/>
    <property type="match status" value="1"/>
</dbReference>
<dbReference type="FunFam" id="2.40.180.10:FF:000001">
    <property type="entry name" value="Catalase"/>
    <property type="match status" value="1"/>
</dbReference>
<organism evidence="16 17">
    <name type="scientific">Solidesulfovibrio fructosivorans JJ]</name>
    <dbReference type="NCBI Taxonomy" id="596151"/>
    <lineage>
        <taxon>Bacteria</taxon>
        <taxon>Pseudomonadati</taxon>
        <taxon>Thermodesulfobacteriota</taxon>
        <taxon>Desulfovibrionia</taxon>
        <taxon>Desulfovibrionales</taxon>
        <taxon>Desulfovibrionaceae</taxon>
        <taxon>Solidesulfovibrio</taxon>
    </lineage>
</organism>
<dbReference type="EMBL" id="AECZ01000004">
    <property type="protein sequence ID" value="EFL52415.1"/>
    <property type="molecule type" value="Genomic_DNA"/>
</dbReference>
<dbReference type="GO" id="GO:0042542">
    <property type="term" value="P:response to hydrogen peroxide"/>
    <property type="evidence" value="ECO:0007669"/>
    <property type="project" value="TreeGrafter"/>
</dbReference>
<accession>E1JTF5</accession>
<dbReference type="GO" id="GO:0042744">
    <property type="term" value="P:hydrogen peroxide catabolic process"/>
    <property type="evidence" value="ECO:0007669"/>
    <property type="project" value="UniProtKB-KW"/>
</dbReference>
<dbReference type="PROSITE" id="PS51402">
    <property type="entry name" value="CATALASE_3"/>
    <property type="match status" value="1"/>
</dbReference>
<dbReference type="PROSITE" id="PS00438">
    <property type="entry name" value="CATALASE_2"/>
    <property type="match status" value="1"/>
</dbReference>
<evidence type="ECO:0000256" key="1">
    <source>
        <dbReference type="ARBA" id="ARBA00001971"/>
    </source>
</evidence>
<comment type="cofactor">
    <cofactor evidence="1 12">
        <name>heme</name>
        <dbReference type="ChEBI" id="CHEBI:30413"/>
    </cofactor>
</comment>
<dbReference type="GO" id="GO:0004096">
    <property type="term" value="F:catalase activity"/>
    <property type="evidence" value="ECO:0007669"/>
    <property type="project" value="UniProtKB-EC"/>
</dbReference>
<dbReference type="InterPro" id="IPR020835">
    <property type="entry name" value="Catalase_sf"/>
</dbReference>
<comment type="similarity">
    <text evidence="2 13">Belongs to the catalase family.</text>
</comment>
<gene>
    <name evidence="16" type="ORF">DesfrDRAFT_0904</name>
</gene>
<evidence type="ECO:0000256" key="10">
    <source>
        <dbReference type="ARBA" id="ARBA00049254"/>
    </source>
</evidence>
<dbReference type="SMART" id="SM01060">
    <property type="entry name" value="Catalase"/>
    <property type="match status" value="1"/>
</dbReference>
<keyword evidence="6 12" id="KW-0479">Metal-binding</keyword>
<keyword evidence="7 13" id="KW-0560">Oxidoreductase</keyword>
<evidence type="ECO:0000256" key="13">
    <source>
        <dbReference type="RuleBase" id="RU000498"/>
    </source>
</evidence>
<dbReference type="SUPFAM" id="SSF56634">
    <property type="entry name" value="Heme-dependent catalase-like"/>
    <property type="match status" value="1"/>
</dbReference>
<protein>
    <recommendedName>
        <fullName evidence="3 13">Catalase</fullName>
        <ecNumber evidence="3 13">1.11.1.6</ecNumber>
    </recommendedName>
</protein>
<dbReference type="GO" id="GO:0046872">
    <property type="term" value="F:metal ion binding"/>
    <property type="evidence" value="ECO:0007669"/>
    <property type="project" value="UniProtKB-KW"/>
</dbReference>
<dbReference type="InterPro" id="IPR040333">
    <property type="entry name" value="Catalase_3"/>
</dbReference>
<dbReference type="CDD" id="cd08156">
    <property type="entry name" value="catalase_clade_3"/>
    <property type="match status" value="1"/>
</dbReference>
<keyword evidence="8 12" id="KW-0408">Iron</keyword>
<reference evidence="16 17" key="1">
    <citation type="submission" date="2010-08" db="EMBL/GenBank/DDBJ databases">
        <title>The draft genome of Desulfovibrio fructosovorans JJ.</title>
        <authorList>
            <consortium name="US DOE Joint Genome Institute (JGI-PGF)"/>
            <person name="Lucas S."/>
            <person name="Copeland A."/>
            <person name="Lapidus A."/>
            <person name="Cheng J.-F."/>
            <person name="Bruce D."/>
            <person name="Goodwin L."/>
            <person name="Pitluck S."/>
            <person name="Land M.L."/>
            <person name="Hauser L."/>
            <person name="Chang Y.-J."/>
            <person name="Jeffries C."/>
            <person name="Wall J.D."/>
            <person name="Stahl D.A."/>
            <person name="Arkin A.P."/>
            <person name="Dehal P."/>
            <person name="Stolyar S.M."/>
            <person name="Hazen T.C."/>
            <person name="Woyke T.J."/>
        </authorList>
    </citation>
    <scope>NUCLEOTIDE SEQUENCE [LARGE SCALE GENOMIC DNA]</scope>
    <source>
        <strain evidence="16 17">JJ</strain>
    </source>
</reference>
<dbReference type="PIRSF" id="PIRSF038928">
    <property type="entry name" value="Catalase_clade1-3"/>
    <property type="match status" value="1"/>
</dbReference>
<keyword evidence="4 13" id="KW-0575">Peroxidase</keyword>
<comment type="caution">
    <text evidence="16">The sequence shown here is derived from an EMBL/GenBank/DDBJ whole genome shotgun (WGS) entry which is preliminary data.</text>
</comment>
<feature type="active site" evidence="11">
    <location>
        <position position="55"/>
    </location>
</feature>
<feature type="region of interest" description="Disordered" evidence="14">
    <location>
        <begin position="1"/>
        <end position="25"/>
    </location>
</feature>
<dbReference type="PANTHER" id="PTHR11465">
    <property type="entry name" value="CATALASE"/>
    <property type="match status" value="1"/>
</dbReference>
<dbReference type="RefSeq" id="WP_005991508.1">
    <property type="nucleotide sequence ID" value="NZ_AECZ01000004.1"/>
</dbReference>
<dbReference type="InterPro" id="IPR024708">
    <property type="entry name" value="Catalase_AS"/>
</dbReference>
<evidence type="ECO:0000256" key="14">
    <source>
        <dbReference type="SAM" id="MobiDB-lite"/>
    </source>
</evidence>
<evidence type="ECO:0000256" key="6">
    <source>
        <dbReference type="ARBA" id="ARBA00022723"/>
    </source>
</evidence>
<dbReference type="InterPro" id="IPR018028">
    <property type="entry name" value="Catalase"/>
</dbReference>
<dbReference type="PRINTS" id="PR00067">
    <property type="entry name" value="CATALASE"/>
</dbReference>
<evidence type="ECO:0000259" key="15">
    <source>
        <dbReference type="SMART" id="SM01060"/>
    </source>
</evidence>
<keyword evidence="17" id="KW-1185">Reference proteome</keyword>
<dbReference type="OrthoDB" id="3169619at2"/>
<evidence type="ECO:0000313" key="17">
    <source>
        <dbReference type="Proteomes" id="UP000006250"/>
    </source>
</evidence>